<sequence>MRKVKHVRIRRRAEAVKERRTSIAAAARTSALLRRMSG</sequence>
<name>A3NUG9_BURP0</name>
<protein>
    <submittedName>
        <fullName evidence="1">Uncharacterized protein</fullName>
    </submittedName>
</protein>
<dbReference type="Proteomes" id="UP000006738">
    <property type="component" value="Chromosome I"/>
</dbReference>
<accession>A3NUG9</accession>
<dbReference type="EMBL" id="CP000572">
    <property type="protein sequence ID" value="ABN89752.1"/>
    <property type="molecule type" value="Genomic_DNA"/>
</dbReference>
<dbReference type="HOGENOM" id="CLU_3325586_0_0_4"/>
<dbReference type="KEGG" id="bpl:BURPS1106A_1719"/>
<organism evidence="1 2">
    <name type="scientific">Burkholderia pseudomallei (strain 1106a)</name>
    <dbReference type="NCBI Taxonomy" id="357348"/>
    <lineage>
        <taxon>Bacteria</taxon>
        <taxon>Pseudomonadati</taxon>
        <taxon>Pseudomonadota</taxon>
        <taxon>Betaproteobacteria</taxon>
        <taxon>Burkholderiales</taxon>
        <taxon>Burkholderiaceae</taxon>
        <taxon>Burkholderia</taxon>
        <taxon>pseudomallei group</taxon>
    </lineage>
</organism>
<evidence type="ECO:0000313" key="1">
    <source>
        <dbReference type="EMBL" id="ABN89752.1"/>
    </source>
</evidence>
<dbReference type="AlphaFoldDB" id="A3NUG9"/>
<gene>
    <name evidence="1" type="ordered locus">BURPS1106A_1719</name>
</gene>
<reference evidence="1 2" key="1">
    <citation type="submission" date="2007-02" db="EMBL/GenBank/DDBJ databases">
        <authorList>
            <person name="DeShazer D."/>
            <person name="Woods D.E."/>
            <person name="Nierman W.C."/>
        </authorList>
    </citation>
    <scope>NUCLEOTIDE SEQUENCE [LARGE SCALE GENOMIC DNA]</scope>
    <source>
        <strain evidence="1 2">1106a</strain>
    </source>
</reference>
<proteinExistence type="predicted"/>
<evidence type="ECO:0000313" key="2">
    <source>
        <dbReference type="Proteomes" id="UP000006738"/>
    </source>
</evidence>